<keyword evidence="3" id="KW-1185">Reference proteome</keyword>
<feature type="region of interest" description="Disordered" evidence="1">
    <location>
        <begin position="406"/>
        <end position="430"/>
    </location>
</feature>
<comment type="caution">
    <text evidence="2">The sequence shown here is derived from an EMBL/GenBank/DDBJ whole genome shotgun (WGS) entry which is preliminary data.</text>
</comment>
<feature type="region of interest" description="Disordered" evidence="1">
    <location>
        <begin position="198"/>
        <end position="245"/>
    </location>
</feature>
<sequence>MQRRSCPVPALRDSREDASWRNLAIRNEAYRSPFLHKLILTRLKLEPVEYYPVVPEWCSDKRQSLQQHWVADAWVQEQQPAGEAGEAYGEARLGMTVTVAYGGSDSIPGGEASPGLPSLVTSEFRHSSDVGFMRVVEEASRASPLSQITIGNMEPFLRKRGQSPASRISGLGWDAARNADDAVTFDWSRNISKVKDTLRSNARLSSKERNRGRSTSQPTGATLRRHANRWRGDGIMTPTNGDAVPRQDHFSEVVVDITSREPSPLARHHHVKWPSVVSLHGRTPSGRRRHRRNSLTKDKNKHALTKFPQISGNEEPINRVPPLPAAQHVQDQDTDSDSQSKTRSSLLQFEDPRRPTPSRRPQRPGTVRSPVLFRSPRSSFSRPYDGKSLLHDITSTAEALNDELTQRTPGWQKEGGPLEHTAAGGNKRADLEGKSILDYKEQHKHWGATAEPRTLTSLQRKRKREREPERWRGHVTLAKK</sequence>
<evidence type="ECO:0000256" key="1">
    <source>
        <dbReference type="SAM" id="MobiDB-lite"/>
    </source>
</evidence>
<feature type="region of interest" description="Disordered" evidence="1">
    <location>
        <begin position="276"/>
        <end position="386"/>
    </location>
</feature>
<feature type="region of interest" description="Disordered" evidence="1">
    <location>
        <begin position="443"/>
        <end position="480"/>
    </location>
</feature>
<gene>
    <name evidence="2" type="ORF">O3P69_008181</name>
</gene>
<evidence type="ECO:0000313" key="3">
    <source>
        <dbReference type="Proteomes" id="UP001487740"/>
    </source>
</evidence>
<evidence type="ECO:0000313" key="2">
    <source>
        <dbReference type="EMBL" id="KAK8381131.1"/>
    </source>
</evidence>
<proteinExistence type="predicted"/>
<dbReference type="EMBL" id="JARAKH010000041">
    <property type="protein sequence ID" value="KAK8381131.1"/>
    <property type="molecule type" value="Genomic_DNA"/>
</dbReference>
<dbReference type="AlphaFoldDB" id="A0AAW0T0Z3"/>
<feature type="compositionally biased region" description="Low complexity" evidence="1">
    <location>
        <begin position="363"/>
        <end position="383"/>
    </location>
</feature>
<organism evidence="2 3">
    <name type="scientific">Scylla paramamosain</name>
    <name type="common">Mud crab</name>
    <dbReference type="NCBI Taxonomy" id="85552"/>
    <lineage>
        <taxon>Eukaryota</taxon>
        <taxon>Metazoa</taxon>
        <taxon>Ecdysozoa</taxon>
        <taxon>Arthropoda</taxon>
        <taxon>Crustacea</taxon>
        <taxon>Multicrustacea</taxon>
        <taxon>Malacostraca</taxon>
        <taxon>Eumalacostraca</taxon>
        <taxon>Eucarida</taxon>
        <taxon>Decapoda</taxon>
        <taxon>Pleocyemata</taxon>
        <taxon>Brachyura</taxon>
        <taxon>Eubrachyura</taxon>
        <taxon>Portunoidea</taxon>
        <taxon>Portunidae</taxon>
        <taxon>Portuninae</taxon>
        <taxon>Scylla</taxon>
    </lineage>
</organism>
<accession>A0AAW0T0Z3</accession>
<protein>
    <submittedName>
        <fullName evidence="2">Uncharacterized protein</fullName>
    </submittedName>
</protein>
<reference evidence="2 3" key="1">
    <citation type="submission" date="2023-03" db="EMBL/GenBank/DDBJ databases">
        <title>High-quality genome of Scylla paramamosain provides insights in environmental adaptation.</title>
        <authorList>
            <person name="Zhang L."/>
        </authorList>
    </citation>
    <scope>NUCLEOTIDE SEQUENCE [LARGE SCALE GENOMIC DNA]</scope>
    <source>
        <strain evidence="2">LZ_2023a</strain>
        <tissue evidence="2">Muscle</tissue>
    </source>
</reference>
<name>A0AAW0T0Z3_SCYPA</name>
<feature type="compositionally biased region" description="Basic residues" evidence="1">
    <location>
        <begin position="285"/>
        <end position="304"/>
    </location>
</feature>
<dbReference type="Proteomes" id="UP001487740">
    <property type="component" value="Unassembled WGS sequence"/>
</dbReference>